<keyword evidence="1 2" id="KW-0378">Hydrolase</keyword>
<dbReference type="Proteomes" id="UP000266506">
    <property type="component" value="Unassembled WGS sequence"/>
</dbReference>
<name>A0A397QW57_9MOLU</name>
<dbReference type="InterPro" id="IPR020084">
    <property type="entry name" value="NUDIX_hydrolase_CS"/>
</dbReference>
<proteinExistence type="inferred from homology"/>
<keyword evidence="5" id="KW-1185">Reference proteome</keyword>
<protein>
    <submittedName>
        <fullName evidence="4">NUDIX domain-containing protein</fullName>
    </submittedName>
</protein>
<dbReference type="CDD" id="cd02883">
    <property type="entry name" value="NUDIX_Hydrolase"/>
    <property type="match status" value="1"/>
</dbReference>
<comment type="caution">
    <text evidence="4">The sequence shown here is derived from an EMBL/GenBank/DDBJ whole genome shotgun (WGS) entry which is preliminary data.</text>
</comment>
<evidence type="ECO:0000256" key="1">
    <source>
        <dbReference type="ARBA" id="ARBA00022801"/>
    </source>
</evidence>
<evidence type="ECO:0000256" key="2">
    <source>
        <dbReference type="RuleBase" id="RU003476"/>
    </source>
</evidence>
<dbReference type="InterPro" id="IPR020476">
    <property type="entry name" value="Nudix_hydrolase"/>
</dbReference>
<reference evidence="4 5" key="1">
    <citation type="submission" date="2018-08" db="EMBL/GenBank/DDBJ databases">
        <title>Genomic Encyclopedia of Archaeal and Bacterial Type Strains, Phase II (KMG-II): from individual species to whole genera.</title>
        <authorList>
            <person name="Goeker M."/>
        </authorList>
    </citation>
    <scope>NUCLEOTIDE SEQUENCE [LARGE SCALE GENOMIC DNA]</scope>
    <source>
        <strain evidence="4 5">ATCC 27112</strain>
    </source>
</reference>
<organism evidence="4 5">
    <name type="scientific">Anaeroplasma bactoclasticum</name>
    <dbReference type="NCBI Taxonomy" id="2088"/>
    <lineage>
        <taxon>Bacteria</taxon>
        <taxon>Bacillati</taxon>
        <taxon>Mycoplasmatota</taxon>
        <taxon>Mollicutes</taxon>
        <taxon>Anaeroplasmatales</taxon>
        <taxon>Anaeroplasmataceae</taxon>
        <taxon>Anaeroplasma</taxon>
    </lineage>
</organism>
<feature type="domain" description="Nudix hydrolase" evidence="3">
    <location>
        <begin position="19"/>
        <end position="157"/>
    </location>
</feature>
<dbReference type="InterPro" id="IPR015797">
    <property type="entry name" value="NUDIX_hydrolase-like_dom_sf"/>
</dbReference>
<dbReference type="PROSITE" id="PS00893">
    <property type="entry name" value="NUDIX_BOX"/>
    <property type="match status" value="1"/>
</dbReference>
<dbReference type="InParanoid" id="A0A397QW57"/>
<accession>A0A397QW57</accession>
<dbReference type="Pfam" id="PF00293">
    <property type="entry name" value="NUDIX"/>
    <property type="match status" value="1"/>
</dbReference>
<dbReference type="OrthoDB" id="511483at2"/>
<comment type="similarity">
    <text evidence="2">Belongs to the Nudix hydrolase family.</text>
</comment>
<dbReference type="PRINTS" id="PR00502">
    <property type="entry name" value="NUDIXFAMILY"/>
</dbReference>
<sequence>MRLLFEIDFKDYNPNWKIASRPSARAIIIKDNKVYMIHNKKYDFYEFPGGGIEEDESMKDALIRETKEEAGLIIKVDSIKEFGYVHRANKDIYDNEVTFVQDNYYYLCDVEDIMINQSLSEREKEDGFILELVDFNTVFNVNKNNDHGPVFSPLIIERDTKVLEMAIEFLNK</sequence>
<evidence type="ECO:0000259" key="3">
    <source>
        <dbReference type="PROSITE" id="PS51462"/>
    </source>
</evidence>
<gene>
    <name evidence="4" type="ORF">EI71_01652</name>
</gene>
<dbReference type="PANTHER" id="PTHR43736:SF2">
    <property type="entry name" value="MUTT_NUDIX FAMILY PROTEIN"/>
    <property type="match status" value="1"/>
</dbReference>
<dbReference type="Gene3D" id="3.90.79.10">
    <property type="entry name" value="Nucleoside Triphosphate Pyrophosphohydrolase"/>
    <property type="match status" value="1"/>
</dbReference>
<dbReference type="EMBL" id="QXEV01000025">
    <property type="protein sequence ID" value="RIA65009.1"/>
    <property type="molecule type" value="Genomic_DNA"/>
</dbReference>
<dbReference type="RefSeq" id="WP_119016742.1">
    <property type="nucleotide sequence ID" value="NZ_QXEV01000025.1"/>
</dbReference>
<dbReference type="InterPro" id="IPR000086">
    <property type="entry name" value="NUDIX_hydrolase_dom"/>
</dbReference>
<dbReference type="PANTHER" id="PTHR43736">
    <property type="entry name" value="ADP-RIBOSE PYROPHOSPHATASE"/>
    <property type="match status" value="1"/>
</dbReference>
<evidence type="ECO:0000313" key="5">
    <source>
        <dbReference type="Proteomes" id="UP000266506"/>
    </source>
</evidence>
<dbReference type="AlphaFoldDB" id="A0A397QW57"/>
<dbReference type="PROSITE" id="PS51462">
    <property type="entry name" value="NUDIX"/>
    <property type="match status" value="1"/>
</dbReference>
<dbReference type="GO" id="GO:0016787">
    <property type="term" value="F:hydrolase activity"/>
    <property type="evidence" value="ECO:0007669"/>
    <property type="project" value="UniProtKB-KW"/>
</dbReference>
<dbReference type="SUPFAM" id="SSF55811">
    <property type="entry name" value="Nudix"/>
    <property type="match status" value="1"/>
</dbReference>
<evidence type="ECO:0000313" key="4">
    <source>
        <dbReference type="EMBL" id="RIA65009.1"/>
    </source>
</evidence>